<proteinExistence type="predicted"/>
<organism evidence="1 2">
    <name type="scientific">Dryococelus australis</name>
    <dbReference type="NCBI Taxonomy" id="614101"/>
    <lineage>
        <taxon>Eukaryota</taxon>
        <taxon>Metazoa</taxon>
        <taxon>Ecdysozoa</taxon>
        <taxon>Arthropoda</taxon>
        <taxon>Hexapoda</taxon>
        <taxon>Insecta</taxon>
        <taxon>Pterygota</taxon>
        <taxon>Neoptera</taxon>
        <taxon>Polyneoptera</taxon>
        <taxon>Phasmatodea</taxon>
        <taxon>Verophasmatodea</taxon>
        <taxon>Anareolatae</taxon>
        <taxon>Phasmatidae</taxon>
        <taxon>Eurycanthinae</taxon>
        <taxon>Dryococelus</taxon>
    </lineage>
</organism>
<keyword evidence="2" id="KW-1185">Reference proteome</keyword>
<protein>
    <submittedName>
        <fullName evidence="1">Uncharacterized protein</fullName>
    </submittedName>
</protein>
<accession>A0ABQ9HDV9</accession>
<evidence type="ECO:0000313" key="2">
    <source>
        <dbReference type="Proteomes" id="UP001159363"/>
    </source>
</evidence>
<evidence type="ECO:0000313" key="1">
    <source>
        <dbReference type="EMBL" id="KAJ8882525.1"/>
    </source>
</evidence>
<sequence>MFNVTTTIDIYAILKLETGRQLLHDQSSVAATSRSGIREQLGEAAQRADTGYYSPNAMGAAVAEQLDRSPPTKPNRVQSLAGSLLIFANGNRAGLCGWSVGFLRDLPFPPSVHFGDNLYSPDFTLIASQDLAVKSHPNIFTHS</sequence>
<dbReference type="EMBL" id="JARBHB010000005">
    <property type="protein sequence ID" value="KAJ8882525.1"/>
    <property type="molecule type" value="Genomic_DNA"/>
</dbReference>
<reference evidence="1 2" key="1">
    <citation type="submission" date="2023-02" db="EMBL/GenBank/DDBJ databases">
        <title>LHISI_Scaffold_Assembly.</title>
        <authorList>
            <person name="Stuart O.P."/>
            <person name="Cleave R."/>
            <person name="Magrath M.J.L."/>
            <person name="Mikheyev A.S."/>
        </authorList>
    </citation>
    <scope>NUCLEOTIDE SEQUENCE [LARGE SCALE GENOMIC DNA]</scope>
    <source>
        <strain evidence="1">Daus_M_001</strain>
        <tissue evidence="1">Leg muscle</tissue>
    </source>
</reference>
<gene>
    <name evidence="1" type="ORF">PR048_014336</name>
</gene>
<name>A0ABQ9HDV9_9NEOP</name>
<dbReference type="Proteomes" id="UP001159363">
    <property type="component" value="Chromosome 4"/>
</dbReference>
<comment type="caution">
    <text evidence="1">The sequence shown here is derived from an EMBL/GenBank/DDBJ whole genome shotgun (WGS) entry which is preliminary data.</text>
</comment>